<dbReference type="Proteomes" id="UP000649739">
    <property type="component" value="Unassembled WGS sequence"/>
</dbReference>
<evidence type="ECO:0000313" key="2">
    <source>
        <dbReference type="EMBL" id="GGK11013.1"/>
    </source>
</evidence>
<dbReference type="AlphaFoldDB" id="A0A8J3BH98"/>
<dbReference type="EMBL" id="BMQB01000018">
    <property type="protein sequence ID" value="GGK11013.1"/>
    <property type="molecule type" value="Genomic_DNA"/>
</dbReference>
<accession>A0A8J3BH98</accession>
<protein>
    <submittedName>
        <fullName evidence="2">Uncharacterized protein</fullName>
    </submittedName>
</protein>
<name>A0A8J3BH98_9ACTN</name>
<feature type="compositionally biased region" description="Basic and acidic residues" evidence="1">
    <location>
        <begin position="368"/>
        <end position="377"/>
    </location>
</feature>
<dbReference type="RefSeq" id="WP_189172336.1">
    <property type="nucleotide sequence ID" value="NZ_BMQB01000018.1"/>
</dbReference>
<feature type="region of interest" description="Disordered" evidence="1">
    <location>
        <begin position="368"/>
        <end position="389"/>
    </location>
</feature>
<reference evidence="2" key="2">
    <citation type="submission" date="2020-09" db="EMBL/GenBank/DDBJ databases">
        <authorList>
            <person name="Sun Q."/>
            <person name="Ohkuma M."/>
        </authorList>
    </citation>
    <scope>NUCLEOTIDE SEQUENCE</scope>
    <source>
        <strain evidence="2">JCM 3090</strain>
    </source>
</reference>
<comment type="caution">
    <text evidence="2">The sequence shown here is derived from an EMBL/GenBank/DDBJ whole genome shotgun (WGS) entry which is preliminary data.</text>
</comment>
<sequence length="389" mass="42123">MLDDKDPTGATRLKEWANGLRELPPGTPPPFEYQRMIHPGIVPADGDGPLAAEGQGLLGVPGEHIQSVTVLHYLRAGSPSDQFDIVGRDAMFGALLTLVTDRRCQVVPEVMARVEGQEHPFTLPLAGSVDTHLGAPLPAWPQVDAAFRDAVARLTSLPDDDMRALSAAIHMHYCASLLIPRDLVGAYALMVGGIECLAQHFGSPPTEWAYWDESASWEKFIAGQAFTEDQAAALRARLMKDKHIKLAETSATYAMTRLPDAFWQEPVRVYTWGVDAMSASPLEGSWSDPQPRGAVFAENPAVLKAALKTAYKLRSQFLHAGKRAISFAGDVFATVVAADRPAGESPRLSVAQMRAVLRTLILQELTDRGSTDPRGLDEITLDTVPTPGS</sequence>
<proteinExistence type="predicted"/>
<evidence type="ECO:0000256" key="1">
    <source>
        <dbReference type="SAM" id="MobiDB-lite"/>
    </source>
</evidence>
<organism evidence="2 3">
    <name type="scientific">Pilimelia anulata</name>
    <dbReference type="NCBI Taxonomy" id="53371"/>
    <lineage>
        <taxon>Bacteria</taxon>
        <taxon>Bacillati</taxon>
        <taxon>Actinomycetota</taxon>
        <taxon>Actinomycetes</taxon>
        <taxon>Micromonosporales</taxon>
        <taxon>Micromonosporaceae</taxon>
        <taxon>Pilimelia</taxon>
    </lineage>
</organism>
<keyword evidence="3" id="KW-1185">Reference proteome</keyword>
<reference evidence="2" key="1">
    <citation type="journal article" date="2014" name="Int. J. Syst. Evol. Microbiol.">
        <title>Complete genome sequence of Corynebacterium casei LMG S-19264T (=DSM 44701T), isolated from a smear-ripened cheese.</title>
        <authorList>
            <consortium name="US DOE Joint Genome Institute (JGI-PGF)"/>
            <person name="Walter F."/>
            <person name="Albersmeier A."/>
            <person name="Kalinowski J."/>
            <person name="Ruckert C."/>
        </authorList>
    </citation>
    <scope>NUCLEOTIDE SEQUENCE</scope>
    <source>
        <strain evidence="2">JCM 3090</strain>
    </source>
</reference>
<evidence type="ECO:0000313" key="3">
    <source>
        <dbReference type="Proteomes" id="UP000649739"/>
    </source>
</evidence>
<gene>
    <name evidence="2" type="ORF">GCM10010123_46240</name>
</gene>